<feature type="compositionally biased region" description="Low complexity" evidence="16">
    <location>
        <begin position="1369"/>
        <end position="1380"/>
    </location>
</feature>
<dbReference type="Gene3D" id="3.40.50.670">
    <property type="match status" value="1"/>
</dbReference>
<evidence type="ECO:0000256" key="8">
    <source>
        <dbReference type="ARBA" id="ARBA00022741"/>
    </source>
</evidence>
<dbReference type="InterPro" id="IPR036890">
    <property type="entry name" value="HATPase_C_sf"/>
</dbReference>
<keyword evidence="9 15" id="KW-0067">ATP-binding</keyword>
<dbReference type="CDD" id="cd00187">
    <property type="entry name" value="TOP4c"/>
    <property type="match status" value="1"/>
</dbReference>
<evidence type="ECO:0000256" key="7">
    <source>
        <dbReference type="ARBA" id="ARBA00022723"/>
    </source>
</evidence>
<dbReference type="SMART" id="SM00433">
    <property type="entry name" value="TOP2c"/>
    <property type="match status" value="1"/>
</dbReference>
<dbReference type="Gene3D" id="3.90.199.10">
    <property type="entry name" value="Topoisomerase II, domain 5"/>
    <property type="match status" value="1"/>
</dbReference>
<dbReference type="PANTHER" id="PTHR10169:SF38">
    <property type="entry name" value="DNA TOPOISOMERASE 2"/>
    <property type="match status" value="1"/>
</dbReference>
<organism evidence="19 20">
    <name type="scientific">Gryllus longicercus</name>
    <dbReference type="NCBI Taxonomy" id="2509291"/>
    <lineage>
        <taxon>Eukaryota</taxon>
        <taxon>Metazoa</taxon>
        <taxon>Ecdysozoa</taxon>
        <taxon>Arthropoda</taxon>
        <taxon>Hexapoda</taxon>
        <taxon>Insecta</taxon>
        <taxon>Pterygota</taxon>
        <taxon>Neoptera</taxon>
        <taxon>Polyneoptera</taxon>
        <taxon>Orthoptera</taxon>
        <taxon>Ensifera</taxon>
        <taxon>Gryllidea</taxon>
        <taxon>Grylloidea</taxon>
        <taxon>Gryllidae</taxon>
        <taxon>Gryllinae</taxon>
        <taxon>Gryllus</taxon>
    </lineage>
</organism>
<dbReference type="InterPro" id="IPR031660">
    <property type="entry name" value="TOPRIM_C"/>
</dbReference>
<dbReference type="FunFam" id="3.30.1490.30:FF:000001">
    <property type="entry name" value="DNA topoisomerase 2"/>
    <property type="match status" value="1"/>
</dbReference>
<dbReference type="Pfam" id="PF00521">
    <property type="entry name" value="DNA_topoisoIV"/>
    <property type="match status" value="1"/>
</dbReference>
<feature type="region of interest" description="Disordered" evidence="16">
    <location>
        <begin position="1096"/>
        <end position="1118"/>
    </location>
</feature>
<keyword evidence="20" id="KW-1185">Reference proteome</keyword>
<dbReference type="FunFam" id="3.30.230.10:FF:000008">
    <property type="entry name" value="DNA topoisomerase 2"/>
    <property type="match status" value="1"/>
</dbReference>
<dbReference type="GO" id="GO:0003918">
    <property type="term" value="F:DNA topoisomerase type II (double strand cut, ATP-hydrolyzing) activity"/>
    <property type="evidence" value="ECO:0007669"/>
    <property type="project" value="UniProtKB-UniRule"/>
</dbReference>
<dbReference type="Pfam" id="PF01751">
    <property type="entry name" value="Toprim"/>
    <property type="match status" value="1"/>
</dbReference>
<evidence type="ECO:0000256" key="5">
    <source>
        <dbReference type="ARBA" id="ARBA00012895"/>
    </source>
</evidence>
<dbReference type="InterPro" id="IPR003594">
    <property type="entry name" value="HATPase_dom"/>
</dbReference>
<feature type="compositionally biased region" description="Basic and acidic residues" evidence="16">
    <location>
        <begin position="1257"/>
        <end position="1280"/>
    </location>
</feature>
<evidence type="ECO:0000256" key="15">
    <source>
        <dbReference type="RuleBase" id="RU362094"/>
    </source>
</evidence>
<dbReference type="GO" id="GO:0000712">
    <property type="term" value="P:resolution of meiotic recombination intermediates"/>
    <property type="evidence" value="ECO:0007669"/>
    <property type="project" value="TreeGrafter"/>
</dbReference>
<comment type="catalytic activity">
    <reaction evidence="1 14 15">
        <text>ATP-dependent breakage, passage and rejoining of double-stranded DNA.</text>
        <dbReference type="EC" id="5.6.2.2"/>
    </reaction>
</comment>
<keyword evidence="13 14" id="KW-0413">Isomerase</keyword>
<dbReference type="InterPro" id="IPR014721">
    <property type="entry name" value="Ribsml_uS5_D2-typ_fold_subgr"/>
</dbReference>
<dbReference type="Gene3D" id="3.30.1360.40">
    <property type="match status" value="1"/>
</dbReference>
<dbReference type="PROSITE" id="PS00177">
    <property type="entry name" value="TOPOISOMERASE_II"/>
    <property type="match status" value="1"/>
</dbReference>
<dbReference type="InterPro" id="IPR001241">
    <property type="entry name" value="Topo_IIA"/>
</dbReference>
<dbReference type="EMBL" id="JAZDUA010000030">
    <property type="protein sequence ID" value="KAK7872075.1"/>
    <property type="molecule type" value="Genomic_DNA"/>
</dbReference>
<keyword evidence="8 15" id="KW-0547">Nucleotide-binding</keyword>
<dbReference type="Pfam" id="PF16898">
    <property type="entry name" value="TOPRIM_C"/>
    <property type="match status" value="1"/>
</dbReference>
<evidence type="ECO:0000256" key="13">
    <source>
        <dbReference type="ARBA" id="ARBA00023235"/>
    </source>
</evidence>
<dbReference type="Gene3D" id="3.30.1490.30">
    <property type="match status" value="1"/>
</dbReference>
<gene>
    <name evidence="19" type="ORF">R5R35_004560</name>
</gene>
<dbReference type="InterPro" id="IPR013506">
    <property type="entry name" value="Topo_IIA_bsu_dom2"/>
</dbReference>
<feature type="domain" description="Toprim" evidence="17">
    <location>
        <begin position="446"/>
        <end position="563"/>
    </location>
</feature>
<feature type="region of interest" description="Disordered" evidence="16">
    <location>
        <begin position="1179"/>
        <end position="1519"/>
    </location>
</feature>
<keyword evidence="11 14" id="KW-0799">Topoisomerase</keyword>
<dbReference type="InterPro" id="IPR050634">
    <property type="entry name" value="DNA_Topoisomerase_II"/>
</dbReference>
<comment type="caution">
    <text evidence="19">The sequence shown here is derived from an EMBL/GenBank/DDBJ whole genome shotgun (WGS) entry which is preliminary data.</text>
</comment>
<dbReference type="InterPro" id="IPR018522">
    <property type="entry name" value="TopoIIA_CS"/>
</dbReference>
<dbReference type="Pfam" id="PF02518">
    <property type="entry name" value="HATPase_c"/>
    <property type="match status" value="1"/>
</dbReference>
<evidence type="ECO:0000313" key="20">
    <source>
        <dbReference type="Proteomes" id="UP001378592"/>
    </source>
</evidence>
<feature type="compositionally biased region" description="Acidic residues" evidence="16">
    <location>
        <begin position="1510"/>
        <end position="1519"/>
    </location>
</feature>
<dbReference type="FunFam" id="3.30.1360.40:FF:000003">
    <property type="entry name" value="DNA topoisomerase 2"/>
    <property type="match status" value="1"/>
</dbReference>
<comment type="cofactor">
    <cofactor evidence="3">
        <name>Mg(2+)</name>
        <dbReference type="ChEBI" id="CHEBI:18420"/>
    </cofactor>
</comment>
<dbReference type="CDD" id="cd03365">
    <property type="entry name" value="TOPRIM_TopoIIA"/>
    <property type="match status" value="1"/>
</dbReference>
<dbReference type="GO" id="GO:0005524">
    <property type="term" value="F:ATP binding"/>
    <property type="evidence" value="ECO:0007669"/>
    <property type="project" value="UniProtKB-UniRule"/>
</dbReference>
<feature type="compositionally biased region" description="Basic and acidic residues" evidence="16">
    <location>
        <begin position="1218"/>
        <end position="1234"/>
    </location>
</feature>
<evidence type="ECO:0000256" key="1">
    <source>
        <dbReference type="ARBA" id="ARBA00000185"/>
    </source>
</evidence>
<keyword evidence="10" id="KW-0460">Magnesium</keyword>
<dbReference type="CDD" id="cd16930">
    <property type="entry name" value="HATPase_TopII-like"/>
    <property type="match status" value="1"/>
</dbReference>
<dbReference type="EC" id="5.6.2.2" evidence="5 15"/>
<dbReference type="SUPFAM" id="SSF56719">
    <property type="entry name" value="Type II DNA topoisomerase"/>
    <property type="match status" value="1"/>
</dbReference>
<feature type="compositionally biased region" description="Acidic residues" evidence="16">
    <location>
        <begin position="1105"/>
        <end position="1115"/>
    </location>
</feature>
<evidence type="ECO:0000256" key="3">
    <source>
        <dbReference type="ARBA" id="ARBA00001946"/>
    </source>
</evidence>
<evidence type="ECO:0000256" key="12">
    <source>
        <dbReference type="ARBA" id="ARBA00023125"/>
    </source>
</evidence>
<dbReference type="InterPro" id="IPR013759">
    <property type="entry name" value="Topo_IIA_B_C"/>
</dbReference>
<dbReference type="FunFam" id="3.40.50.670:FF:000001">
    <property type="entry name" value="DNA topoisomerase 2"/>
    <property type="match status" value="2"/>
</dbReference>
<dbReference type="GO" id="GO:0046872">
    <property type="term" value="F:metal ion binding"/>
    <property type="evidence" value="ECO:0007669"/>
    <property type="project" value="UniProtKB-KW"/>
</dbReference>
<dbReference type="Pfam" id="PF00204">
    <property type="entry name" value="DNA_gyraseB"/>
    <property type="match status" value="1"/>
</dbReference>
<evidence type="ECO:0000259" key="17">
    <source>
        <dbReference type="PROSITE" id="PS50880"/>
    </source>
</evidence>
<keyword evidence="7" id="KW-0479">Metal-binding</keyword>
<dbReference type="InterPro" id="IPR001154">
    <property type="entry name" value="TopoII_euk"/>
</dbReference>
<dbReference type="Proteomes" id="UP001378592">
    <property type="component" value="Unassembled WGS sequence"/>
</dbReference>
<dbReference type="InterPro" id="IPR034157">
    <property type="entry name" value="TOPRIM_TopoII"/>
</dbReference>
<dbReference type="Gene3D" id="3.30.565.10">
    <property type="entry name" value="Histidine kinase-like ATPase, C-terminal domain"/>
    <property type="match status" value="1"/>
</dbReference>
<reference evidence="19 20" key="1">
    <citation type="submission" date="2024-03" db="EMBL/GenBank/DDBJ databases">
        <title>The genome assembly and annotation of the cricket Gryllus longicercus Weissman &amp; Gray.</title>
        <authorList>
            <person name="Szrajer S."/>
            <person name="Gray D."/>
            <person name="Ylla G."/>
        </authorList>
    </citation>
    <scope>NUCLEOTIDE SEQUENCE [LARGE SCALE GENOMIC DNA]</scope>
    <source>
        <strain evidence="19">DAG 2021-001</strain>
        <tissue evidence="19">Whole body minus gut</tissue>
    </source>
</reference>
<comment type="subunit">
    <text evidence="15">Homodimer.</text>
</comment>
<keyword evidence="12 14" id="KW-0238">DNA-binding</keyword>
<protein>
    <recommendedName>
        <fullName evidence="6 15">DNA topoisomerase 2</fullName>
        <ecNumber evidence="5 15">5.6.2.2</ecNumber>
    </recommendedName>
</protein>
<dbReference type="SUPFAM" id="SSF55874">
    <property type="entry name" value="ATPase domain of HSP90 chaperone/DNA topoisomerase II/histidine kinase"/>
    <property type="match status" value="1"/>
</dbReference>
<dbReference type="InterPro" id="IPR013758">
    <property type="entry name" value="Topo_IIA_A/C_ab"/>
</dbReference>
<feature type="active site" description="O-(5'-phospho-DNA)-tyrosine intermediate" evidence="14">
    <location>
        <position position="795"/>
    </location>
</feature>
<dbReference type="GO" id="GO:0005634">
    <property type="term" value="C:nucleus"/>
    <property type="evidence" value="ECO:0007669"/>
    <property type="project" value="TreeGrafter"/>
</dbReference>
<name>A0AAN9W148_9ORTH</name>
<dbReference type="InterPro" id="IPR013760">
    <property type="entry name" value="Topo_IIA-like_dom_sf"/>
</dbReference>
<evidence type="ECO:0000313" key="19">
    <source>
        <dbReference type="EMBL" id="KAK7872075.1"/>
    </source>
</evidence>
<dbReference type="SUPFAM" id="SSF54211">
    <property type="entry name" value="Ribosomal protein S5 domain 2-like"/>
    <property type="match status" value="1"/>
</dbReference>
<comment type="function">
    <text evidence="15">Control of topological states of DNA by transient breakage and subsequent rejoining of DNA strands. Topoisomerase II makes double-strand breaks.</text>
</comment>
<dbReference type="PROSITE" id="PS50880">
    <property type="entry name" value="TOPRIM"/>
    <property type="match status" value="1"/>
</dbReference>
<sequence length="1519" mass="172509">MIENNIPNGNVKGAGDSATQGSKKLTIEKIYQKKSQLEHILLRPDTYIGSVEPVKEEQFIYDAEKQQMIKKEITYVPGLYKIFDEILVNAADNKQRDPSMNQIRIDIDVEKNVITIFNNGQGIPVVKHKEEKMYVPTMIFGHLLTSSNYNDEEQKVTGGRNGYGAKLCNIFSTKFTVETASSEYSRAFKQTWENNMSIAKPEKIQDYVGKDYTKISFSPDLSKFKMEKLDQDIVDLMTRRAFDVAASTAVNVFLNNKKLSVHSFKEYVNLFIPKDLDNPPKVVYEKVNDRWEVAVTVSEGFQQMSFVNSIATTKGGRHVDHVTEQIVKNILDKANKKHKGSGIKQFQVKNHLWVFLNCLIINPTFDSQTKENMTTMIKNFGSKCQLSEAFFKNVDKNLGIVELVVSFAKFKDDAKMAKAGGKKQIKLHVKKLEDANHAGSKYSMDCTLILTEGDSAKTLAVAGLGVVGRDKYGVYPLRGKLLNVREASSKQILENKEITEVVKILGLQYKRKYENMDDLKTLRYGKLMIMTDQDQDGSHIKGLIINFIHHNWPSLLKLPFLEEFITPIVKATKNKEQLSFFSLPEFEEWKKETNNWHTYKIKYYKGLGTSTSQEAKEYFSDMQRHRIRFKYSGPNDDTNITMAFSKKCVEQRKEWLTQWMESVKQRREMGLPEDYLYEKNTSFVNYSDFVNKELVLFSNSDNERSIPNVMDGMKPGQRKVLYTVFKRKDTEVKVAQLAGSVAEKSAYHHGEVSLMGTIVNLAQNFVGSNNINLLQPIGQFGTRLQGGKDQASPRYIFTALSPLAKYIFHPDDEPLLTPQYDDNLKIEPVYYVPIIPMVLVNGAEGIGTGWSTKIPNFNPYVIIENIQKMLSGEEPDTMIPWYKNFRGTIEPYGGSRYATFGELATLSENTVEISELPVGVWTENYKNNVLDVMCGDGKTPGVITGYNDYNTDTTVRFVVQLPPEKLVKAEDEGLHKFFKLQNTMSTASMVAFDSDCCLRRYDTAAEILKEHFRVRLEYYVKRKAYLEGKLQAESRKLSNQARFIMEKCNGQLTIENKKRIVMVHELQKKGYDPDPVRAWNLLQDKEGTLEDEILKAEESESLGTPEEDSGAEESEAESKRKFDYLLGMQMWSLTLERKNELLKQRDERLKEYEHLKKKSPESMWREDLDALLAKLKEVEEQEKKNAELAPSKLKKPGKGPRSLPLETKPSAHGSRIAPKFDNEMLKKLEKIDKPKGKRVKKADATATAEDQDEFDDLIDKPTKSLKDRLGNSPEEIEKKLQAKRKNLKQSKLAFKKETPKKKVKSTFPESGSESDSDVEDAFTTPPERASSRRAAASKVKYHFSDESEAEEAEWNDDDDRAPVSKRTLSSAPAPAKPSAPVEDKTEESIVISGTDSEFEPESTEPRNSGGSDAMFDSLLAAENTDIIEKAKPANDPSSKKKAPAKKAPAVKKPAAKRPKKKDDSDSDEFSEKFSKKGRKKADSDDDFDIGSVEPKPSSGRKRTAPKYIIDSDDDFDDFD</sequence>
<feature type="compositionally biased region" description="Acidic residues" evidence="16">
    <location>
        <begin position="1346"/>
        <end position="1359"/>
    </location>
</feature>
<comment type="similarity">
    <text evidence="4 15">Belongs to the type II topoisomerase family.</text>
</comment>
<dbReference type="PANTHER" id="PTHR10169">
    <property type="entry name" value="DNA TOPOISOMERASE/GYRASE"/>
    <property type="match status" value="1"/>
</dbReference>
<dbReference type="GO" id="GO:0003677">
    <property type="term" value="F:DNA binding"/>
    <property type="evidence" value="ECO:0007669"/>
    <property type="project" value="UniProtKB-UniRule"/>
</dbReference>
<dbReference type="Gene3D" id="3.30.230.10">
    <property type="match status" value="1"/>
</dbReference>
<evidence type="ECO:0000256" key="14">
    <source>
        <dbReference type="PROSITE-ProRule" id="PRU01384"/>
    </source>
</evidence>
<evidence type="ECO:0000256" key="16">
    <source>
        <dbReference type="SAM" id="MobiDB-lite"/>
    </source>
</evidence>
<dbReference type="CDD" id="cd03481">
    <property type="entry name" value="TopoIIA_Trans_ScTopoIIA"/>
    <property type="match status" value="1"/>
</dbReference>
<evidence type="ECO:0000256" key="2">
    <source>
        <dbReference type="ARBA" id="ARBA00001913"/>
    </source>
</evidence>
<evidence type="ECO:0000256" key="10">
    <source>
        <dbReference type="ARBA" id="ARBA00022842"/>
    </source>
</evidence>
<evidence type="ECO:0000256" key="9">
    <source>
        <dbReference type="ARBA" id="ARBA00022840"/>
    </source>
</evidence>
<comment type="cofactor">
    <cofactor evidence="2">
        <name>Ca(2+)</name>
        <dbReference type="ChEBI" id="CHEBI:29108"/>
    </cofactor>
</comment>
<dbReference type="PRINTS" id="PR01158">
    <property type="entry name" value="TOPISMRASEII"/>
</dbReference>
<evidence type="ECO:0000259" key="18">
    <source>
        <dbReference type="PROSITE" id="PS52040"/>
    </source>
</evidence>
<dbReference type="InterPro" id="IPR002205">
    <property type="entry name" value="Topo_IIA_dom_A"/>
</dbReference>
<dbReference type="InterPro" id="IPR013757">
    <property type="entry name" value="Topo_IIA_A_a_sf"/>
</dbReference>
<accession>A0AAN9W148</accession>
<evidence type="ECO:0000256" key="4">
    <source>
        <dbReference type="ARBA" id="ARBA00011080"/>
    </source>
</evidence>
<dbReference type="FunFam" id="3.90.199.10:FF:000002">
    <property type="entry name" value="DNA topoisomerase 2"/>
    <property type="match status" value="1"/>
</dbReference>
<dbReference type="InterPro" id="IPR020568">
    <property type="entry name" value="Ribosomal_Su5_D2-typ_SF"/>
</dbReference>
<dbReference type="GO" id="GO:0000819">
    <property type="term" value="P:sister chromatid segregation"/>
    <property type="evidence" value="ECO:0007669"/>
    <property type="project" value="TreeGrafter"/>
</dbReference>
<proteinExistence type="inferred from homology"/>
<evidence type="ECO:0000256" key="6">
    <source>
        <dbReference type="ARBA" id="ARBA00019635"/>
    </source>
</evidence>
<evidence type="ECO:0000256" key="11">
    <source>
        <dbReference type="ARBA" id="ARBA00023029"/>
    </source>
</evidence>
<feature type="domain" description="Topo IIA-type catalytic" evidence="18">
    <location>
        <begin position="706"/>
        <end position="1168"/>
    </location>
</feature>
<dbReference type="FunFam" id="3.30.565.10:FF:000004">
    <property type="entry name" value="DNA topoisomerase 2"/>
    <property type="match status" value="1"/>
</dbReference>
<dbReference type="InterPro" id="IPR006171">
    <property type="entry name" value="TOPRIM_dom"/>
</dbReference>
<dbReference type="PROSITE" id="PS52040">
    <property type="entry name" value="TOPO_IIA"/>
    <property type="match status" value="1"/>
</dbReference>
<dbReference type="Gene3D" id="1.10.268.10">
    <property type="entry name" value="Topoisomerase, domain 3"/>
    <property type="match status" value="1"/>
</dbReference>
<dbReference type="PRINTS" id="PR00418">
    <property type="entry name" value="TPI2FAMILY"/>
</dbReference>
<dbReference type="SMART" id="SM00434">
    <property type="entry name" value="TOP4c"/>
    <property type="match status" value="1"/>
</dbReference>
<dbReference type="GO" id="GO:0006265">
    <property type="term" value="P:DNA topological change"/>
    <property type="evidence" value="ECO:0007669"/>
    <property type="project" value="UniProtKB-UniRule"/>
</dbReference>